<dbReference type="GO" id="GO:0008495">
    <property type="term" value="F:protoheme IX farnesyltransferase activity"/>
    <property type="evidence" value="ECO:0007669"/>
    <property type="project" value="UniProtKB-UniRule"/>
</dbReference>
<evidence type="ECO:0000256" key="5">
    <source>
        <dbReference type="ARBA" id="ARBA00022679"/>
    </source>
</evidence>
<evidence type="ECO:0000256" key="11">
    <source>
        <dbReference type="HAMAP-Rule" id="MF_00154"/>
    </source>
</evidence>
<dbReference type="EMBL" id="JAOPJZ010000014">
    <property type="protein sequence ID" value="MCU4753222.1"/>
    <property type="molecule type" value="Genomic_DNA"/>
</dbReference>
<dbReference type="Proteomes" id="UP001321047">
    <property type="component" value="Unassembled WGS sequence"/>
</dbReference>
<protein>
    <recommendedName>
        <fullName evidence="11">Protoheme IX farnesyltransferase</fullName>
        <ecNumber evidence="11">2.5.1.141</ecNumber>
    </recommendedName>
    <alternativeName>
        <fullName evidence="11">Heme B farnesyltransferase</fullName>
    </alternativeName>
    <alternativeName>
        <fullName evidence="11">Heme O synthase</fullName>
    </alternativeName>
</protein>
<feature type="transmembrane region" description="Helical" evidence="11">
    <location>
        <begin position="327"/>
        <end position="346"/>
    </location>
</feature>
<feature type="transmembrane region" description="Helical" evidence="11">
    <location>
        <begin position="231"/>
        <end position="252"/>
    </location>
</feature>
<dbReference type="CDD" id="cd13957">
    <property type="entry name" value="PT_UbiA_Cox10"/>
    <property type="match status" value="1"/>
</dbReference>
<comment type="function">
    <text evidence="1 11">Converts heme B (protoheme IX) to heme O by substitution of the vinyl group on carbon 2 of heme B porphyrin ring with a hydroxyethyl farnesyl side group.</text>
</comment>
<proteinExistence type="inferred from homology"/>
<evidence type="ECO:0000256" key="6">
    <source>
        <dbReference type="ARBA" id="ARBA00022692"/>
    </source>
</evidence>
<dbReference type="InterPro" id="IPR044878">
    <property type="entry name" value="UbiA_sf"/>
</dbReference>
<evidence type="ECO:0000256" key="9">
    <source>
        <dbReference type="ARBA" id="ARBA00023136"/>
    </source>
</evidence>
<feature type="transmembrane region" description="Helical" evidence="11">
    <location>
        <begin position="424"/>
        <end position="444"/>
    </location>
</feature>
<dbReference type="InterPro" id="IPR006369">
    <property type="entry name" value="Protohaem_IX_farnesylTrfase"/>
</dbReference>
<comment type="subcellular location">
    <subcellularLocation>
        <location evidence="2 11">Cell membrane</location>
        <topology evidence="2 11">Multi-pass membrane protein</topology>
    </subcellularLocation>
</comment>
<keyword evidence="8 11" id="KW-0350">Heme biosynthesis</keyword>
<dbReference type="AlphaFoldDB" id="A0AAP3E7R5"/>
<evidence type="ECO:0000256" key="12">
    <source>
        <dbReference type="SAM" id="MobiDB-lite"/>
    </source>
</evidence>
<evidence type="ECO:0000313" key="13">
    <source>
        <dbReference type="EMBL" id="MCU4753222.1"/>
    </source>
</evidence>
<comment type="caution">
    <text evidence="11">Lacks conserved residue(s) required for the propagation of feature annotation.</text>
</comment>
<feature type="transmembrane region" description="Helical" evidence="11">
    <location>
        <begin position="125"/>
        <end position="143"/>
    </location>
</feature>
<feature type="transmembrane region" description="Helical" evidence="11">
    <location>
        <begin position="353"/>
        <end position="373"/>
    </location>
</feature>
<evidence type="ECO:0000256" key="4">
    <source>
        <dbReference type="ARBA" id="ARBA00010223"/>
    </source>
</evidence>
<feature type="transmembrane region" description="Helical" evidence="11">
    <location>
        <begin position="258"/>
        <end position="279"/>
    </location>
</feature>
<feature type="transmembrane region" description="Helical" evidence="11">
    <location>
        <begin position="93"/>
        <end position="113"/>
    </location>
</feature>
<name>A0AAP3E7R5_9EURY</name>
<feature type="compositionally biased region" description="Polar residues" evidence="12">
    <location>
        <begin position="168"/>
        <end position="195"/>
    </location>
</feature>
<feature type="transmembrane region" description="Helical" evidence="11">
    <location>
        <begin position="62"/>
        <end position="81"/>
    </location>
</feature>
<organism evidence="13 14">
    <name type="scientific">Natronosalvus hydrolyticus</name>
    <dbReference type="NCBI Taxonomy" id="2979988"/>
    <lineage>
        <taxon>Archaea</taxon>
        <taxon>Methanobacteriati</taxon>
        <taxon>Methanobacteriota</taxon>
        <taxon>Stenosarchaea group</taxon>
        <taxon>Halobacteria</taxon>
        <taxon>Halobacteriales</taxon>
        <taxon>Natrialbaceae</taxon>
        <taxon>Natronosalvus</taxon>
    </lineage>
</organism>
<evidence type="ECO:0000256" key="3">
    <source>
        <dbReference type="ARBA" id="ARBA00004919"/>
    </source>
</evidence>
<feature type="region of interest" description="Disordered" evidence="12">
    <location>
        <begin position="163"/>
        <end position="211"/>
    </location>
</feature>
<keyword evidence="6 11" id="KW-0812">Transmembrane</keyword>
<gene>
    <name evidence="11" type="primary">ctaB</name>
    <name evidence="13" type="ORF">OB919_14750</name>
</gene>
<comment type="miscellaneous">
    <text evidence="11">Carbon 2 of the heme B porphyrin ring is defined according to the Fischer nomenclature.</text>
</comment>
<keyword evidence="11" id="KW-1003">Cell membrane</keyword>
<dbReference type="Gene3D" id="1.20.120.1780">
    <property type="entry name" value="UbiA prenyltransferase"/>
    <property type="match status" value="1"/>
</dbReference>
<evidence type="ECO:0000256" key="2">
    <source>
        <dbReference type="ARBA" id="ARBA00004651"/>
    </source>
</evidence>
<keyword evidence="9 11" id="KW-0472">Membrane</keyword>
<comment type="caution">
    <text evidence="13">The sequence shown here is derived from an EMBL/GenBank/DDBJ whole genome shotgun (WGS) entry which is preliminary data.</text>
</comment>
<dbReference type="Pfam" id="PF01040">
    <property type="entry name" value="UbiA"/>
    <property type="match status" value="1"/>
</dbReference>
<comment type="similarity">
    <text evidence="4">In the C-terminal section; belongs to the UbiA prenyltransferase family. Protoheme IX farnesyltransferase subfamily.</text>
</comment>
<keyword evidence="7 11" id="KW-1133">Transmembrane helix</keyword>
<feature type="transmembrane region" description="Helical" evidence="11">
    <location>
        <begin position="379"/>
        <end position="403"/>
    </location>
</feature>
<accession>A0AAP3E7R5</accession>
<dbReference type="HAMAP" id="MF_00154">
    <property type="entry name" value="CyoE_CtaB"/>
    <property type="match status" value="1"/>
</dbReference>
<dbReference type="NCBIfam" id="NF003349">
    <property type="entry name" value="PRK04375.1-2"/>
    <property type="match status" value="1"/>
</dbReference>
<feature type="transmembrane region" description="Helical" evidence="11">
    <location>
        <begin position="483"/>
        <end position="502"/>
    </location>
</feature>
<dbReference type="GO" id="GO:0005886">
    <property type="term" value="C:plasma membrane"/>
    <property type="evidence" value="ECO:0007669"/>
    <property type="project" value="UniProtKB-SubCell"/>
</dbReference>
<dbReference type="EC" id="2.5.1.141" evidence="11"/>
<evidence type="ECO:0000313" key="14">
    <source>
        <dbReference type="Proteomes" id="UP001321047"/>
    </source>
</evidence>
<reference evidence="13 14" key="1">
    <citation type="submission" date="2022-09" db="EMBL/GenBank/DDBJ databases">
        <title>Enrichment on poylsaccharides allowed isolation of novel metabolic and taxonomic groups of Haloarchaea.</title>
        <authorList>
            <person name="Sorokin D.Y."/>
            <person name="Elcheninov A.G."/>
            <person name="Khizhniak T.V."/>
            <person name="Kolganova T.V."/>
            <person name="Kublanov I.V."/>
        </authorList>
    </citation>
    <scope>NUCLEOTIDE SEQUENCE [LARGE SCALE GENOMIC DNA]</scope>
    <source>
        <strain evidence="13 14">AArc-curdl1</strain>
    </source>
</reference>
<dbReference type="NCBIfam" id="TIGR01473">
    <property type="entry name" value="cyoE_ctaB"/>
    <property type="match status" value="1"/>
</dbReference>
<comment type="similarity">
    <text evidence="11">Belongs to the UbiA prenyltransferase family. Protoheme IX farnesyltransferase subfamily.</text>
</comment>
<feature type="transmembrane region" description="Helical" evidence="11">
    <location>
        <begin position="450"/>
        <end position="471"/>
    </location>
</feature>
<comment type="pathway">
    <text evidence="3 11">Porphyrin-containing compound metabolism; heme O biosynthesis; heme O from protoheme: step 1/1.</text>
</comment>
<evidence type="ECO:0000256" key="1">
    <source>
        <dbReference type="ARBA" id="ARBA00004019"/>
    </source>
</evidence>
<sequence>MKRQFTQRRFVTTLTVTILAVYAVITTGAVMTTTRLGTSCTTWPLCLDAGGALLSLEGALVVGHRLLSLVAGLLVLATLIMAWQTETTRRVRIAVAVAGVAFPVQVGVGALVVTTEIAYVTELHLAIAAFIFVAFLIALGWTLETDTQDVGASALTDVAATPLRGETPKSTSSEPVSTENGDISSEPVSAKSADSASYELPPEAMSDTTHRASTRFRNQALAYLELTKPRLMWLLCLLALAGIALAATTGTWPTGLTIVATLTGGVLAVGASGTFNHVFEWDRDQRMERTADRPVATAQIPRARAALFGMALLALSMLVLATFVNTLATLLTLVAVGYYSILYTVVLKPNTSWNIALGGGAGALPAVIGWVAVTGSIGMPALVLAALVVVWTPAHFYNLAIVYREDYARGGYPMFPVVSGVAAARRRIILMLGVTLLTTTALVLVAPLGWLFALAAILAGALFLSSAVTQCRVRTDRATMRTFYTSNAYLGVVLLAIVAEALL</sequence>
<comment type="catalytic activity">
    <reaction evidence="10 11">
        <text>heme b + (2E,6E)-farnesyl diphosphate + H2O = Fe(II)-heme o + diphosphate</text>
        <dbReference type="Rhea" id="RHEA:28070"/>
        <dbReference type="ChEBI" id="CHEBI:15377"/>
        <dbReference type="ChEBI" id="CHEBI:33019"/>
        <dbReference type="ChEBI" id="CHEBI:60344"/>
        <dbReference type="ChEBI" id="CHEBI:60530"/>
        <dbReference type="ChEBI" id="CHEBI:175763"/>
        <dbReference type="EC" id="2.5.1.141"/>
    </reaction>
</comment>
<keyword evidence="14" id="KW-1185">Reference proteome</keyword>
<evidence type="ECO:0000256" key="8">
    <source>
        <dbReference type="ARBA" id="ARBA00023133"/>
    </source>
</evidence>
<dbReference type="Gene3D" id="1.10.357.140">
    <property type="entry name" value="UbiA prenyltransferase"/>
    <property type="match status" value="1"/>
</dbReference>
<feature type="transmembrane region" description="Helical" evidence="11">
    <location>
        <begin position="303"/>
        <end position="321"/>
    </location>
</feature>
<dbReference type="RefSeq" id="WP_342809543.1">
    <property type="nucleotide sequence ID" value="NZ_JAOPJZ010000014.1"/>
</dbReference>
<dbReference type="InterPro" id="IPR000537">
    <property type="entry name" value="UbiA_prenyltransferase"/>
</dbReference>
<evidence type="ECO:0000256" key="10">
    <source>
        <dbReference type="ARBA" id="ARBA00047690"/>
    </source>
</evidence>
<dbReference type="GO" id="GO:0048034">
    <property type="term" value="P:heme O biosynthetic process"/>
    <property type="evidence" value="ECO:0007669"/>
    <property type="project" value="UniProtKB-UniRule"/>
</dbReference>
<dbReference type="PANTHER" id="PTHR43448">
    <property type="entry name" value="PROTOHEME IX FARNESYLTRANSFERASE, MITOCHONDRIAL"/>
    <property type="match status" value="1"/>
</dbReference>
<dbReference type="PANTHER" id="PTHR43448:SF2">
    <property type="entry name" value="PROTOHEME IX FARNESYLTRANSFERASE, MITOCHONDRIAL"/>
    <property type="match status" value="1"/>
</dbReference>
<evidence type="ECO:0000256" key="7">
    <source>
        <dbReference type="ARBA" id="ARBA00022989"/>
    </source>
</evidence>
<keyword evidence="5 11" id="KW-0808">Transferase</keyword>